<dbReference type="Gene3D" id="1.10.472.130">
    <property type="match status" value="1"/>
</dbReference>
<dbReference type="GO" id="GO:0005930">
    <property type="term" value="C:axoneme"/>
    <property type="evidence" value="ECO:0007669"/>
    <property type="project" value="UniProtKB-SubCell"/>
</dbReference>
<keyword evidence="9 14" id="KW-0175">Coiled coil</keyword>
<dbReference type="InterPro" id="IPR041228">
    <property type="entry name" value="Dynein_C"/>
</dbReference>
<dbReference type="GeneID" id="106056933"/>
<dbReference type="FunFam" id="3.40.50.300:FF:000153">
    <property type="entry name" value="Dynein axonemal heavy chain 1"/>
    <property type="match status" value="1"/>
</dbReference>
<dbReference type="Pfam" id="PF12775">
    <property type="entry name" value="AAA_7"/>
    <property type="match status" value="2"/>
</dbReference>
<feature type="compositionally biased region" description="Polar residues" evidence="15">
    <location>
        <begin position="2243"/>
        <end position="2255"/>
    </location>
</feature>
<evidence type="ECO:0000256" key="4">
    <source>
        <dbReference type="ARBA" id="ARBA00022701"/>
    </source>
</evidence>
<dbReference type="InterPro" id="IPR025662">
    <property type="entry name" value="Sigma_54_int_dom_ATP-bd_1"/>
</dbReference>
<dbReference type="FunFam" id="1.20.920.30:FF:000002">
    <property type="entry name" value="Dynein axonemal heavy chain 3"/>
    <property type="match status" value="1"/>
</dbReference>
<dbReference type="SUPFAM" id="SSF52540">
    <property type="entry name" value="P-loop containing nucleoside triphosphate hydrolases"/>
    <property type="match status" value="4"/>
</dbReference>
<evidence type="ECO:0000313" key="18">
    <source>
        <dbReference type="RefSeq" id="XP_055878851.1"/>
    </source>
</evidence>
<dbReference type="Gene3D" id="6.10.140.1060">
    <property type="match status" value="1"/>
</dbReference>
<dbReference type="Pfam" id="PF03028">
    <property type="entry name" value="Dynein_heavy"/>
    <property type="match status" value="1"/>
</dbReference>
<evidence type="ECO:0000256" key="2">
    <source>
        <dbReference type="ARBA" id="ARBA00008887"/>
    </source>
</evidence>
<dbReference type="Gene3D" id="1.10.287.2620">
    <property type="match status" value="1"/>
</dbReference>
<dbReference type="Pfam" id="PF12777">
    <property type="entry name" value="MT"/>
    <property type="match status" value="1"/>
</dbReference>
<dbReference type="GO" id="GO:0008569">
    <property type="term" value="F:minus-end-directed microtubule motor activity"/>
    <property type="evidence" value="ECO:0007669"/>
    <property type="project" value="InterPro"/>
</dbReference>
<evidence type="ECO:0000256" key="1">
    <source>
        <dbReference type="ARBA" id="ARBA00004430"/>
    </source>
</evidence>
<keyword evidence="7" id="KW-0067">ATP-binding</keyword>
<evidence type="ECO:0000256" key="13">
    <source>
        <dbReference type="ARBA" id="ARBA00023273"/>
    </source>
</evidence>
<feature type="compositionally biased region" description="Acidic residues" evidence="15">
    <location>
        <begin position="3990"/>
        <end position="3999"/>
    </location>
</feature>
<keyword evidence="5" id="KW-0677">Repeat</keyword>
<dbReference type="FunFam" id="1.10.8.710:FF:000004">
    <property type="entry name" value="Dynein axonemal heavy chain 6"/>
    <property type="match status" value="1"/>
</dbReference>
<dbReference type="Gene3D" id="3.20.180.20">
    <property type="entry name" value="Dynein heavy chain, N-terminal domain 2"/>
    <property type="match status" value="1"/>
</dbReference>
<dbReference type="Pfam" id="PF17852">
    <property type="entry name" value="Dynein_AAA_lid"/>
    <property type="match status" value="1"/>
</dbReference>
<evidence type="ECO:0000259" key="16">
    <source>
        <dbReference type="SMART" id="SM00382"/>
    </source>
</evidence>
<dbReference type="InterPro" id="IPR024317">
    <property type="entry name" value="Dynein_heavy_chain_D4_dom"/>
</dbReference>
<evidence type="ECO:0000256" key="11">
    <source>
        <dbReference type="ARBA" id="ARBA00023175"/>
    </source>
</evidence>
<dbReference type="InterPro" id="IPR027417">
    <property type="entry name" value="P-loop_NTPase"/>
</dbReference>
<proteinExistence type="inferred from homology"/>
<name>A0A9W2ZV39_BIOGL</name>
<feature type="compositionally biased region" description="Polar residues" evidence="15">
    <location>
        <begin position="2449"/>
        <end position="2458"/>
    </location>
</feature>
<dbReference type="Gene3D" id="1.20.920.30">
    <property type="match status" value="1"/>
</dbReference>
<comment type="subcellular location">
    <subcellularLocation>
        <location evidence="1">Cytoplasm</location>
        <location evidence="1">Cytoskeleton</location>
        <location evidence="1">Cilium axoneme</location>
    </subcellularLocation>
</comment>
<feature type="region of interest" description="Disordered" evidence="15">
    <location>
        <begin position="781"/>
        <end position="853"/>
    </location>
</feature>
<dbReference type="PANTHER" id="PTHR22878:SF64">
    <property type="entry name" value="DYNEIN AXONEMAL HEAVY CHAIN 14"/>
    <property type="match status" value="1"/>
</dbReference>
<evidence type="ECO:0000313" key="17">
    <source>
        <dbReference type="Proteomes" id="UP001165740"/>
    </source>
</evidence>
<feature type="region of interest" description="Disordered" evidence="15">
    <location>
        <begin position="185"/>
        <end position="219"/>
    </location>
</feature>
<feature type="compositionally biased region" description="Polar residues" evidence="15">
    <location>
        <begin position="4895"/>
        <end position="4915"/>
    </location>
</feature>
<dbReference type="FunFam" id="1.20.140.100:FF:000004">
    <property type="entry name" value="Dynein axonemal heavy chain 6"/>
    <property type="match status" value="1"/>
</dbReference>
<feature type="compositionally biased region" description="Acidic residues" evidence="15">
    <location>
        <begin position="2259"/>
        <end position="2270"/>
    </location>
</feature>
<dbReference type="Pfam" id="PF17857">
    <property type="entry name" value="AAA_lid_1"/>
    <property type="match status" value="1"/>
</dbReference>
<dbReference type="GO" id="GO:0005874">
    <property type="term" value="C:microtubule"/>
    <property type="evidence" value="ECO:0007669"/>
    <property type="project" value="UniProtKB-KW"/>
</dbReference>
<feature type="compositionally biased region" description="Low complexity" evidence="15">
    <location>
        <begin position="2230"/>
        <end position="2242"/>
    </location>
</feature>
<dbReference type="RefSeq" id="XP_055878851.1">
    <property type="nucleotide sequence ID" value="XM_056022876.1"/>
</dbReference>
<feature type="compositionally biased region" description="Basic and acidic residues" evidence="15">
    <location>
        <begin position="195"/>
        <end position="219"/>
    </location>
</feature>
<protein>
    <submittedName>
        <fullName evidence="18">Dynein axonemal heavy chain 6-like</fullName>
    </submittedName>
</protein>
<dbReference type="SMART" id="SM00382">
    <property type="entry name" value="AAA"/>
    <property type="match status" value="3"/>
</dbReference>
<dbReference type="Gene3D" id="3.10.490.20">
    <property type="match status" value="1"/>
</dbReference>
<evidence type="ECO:0000256" key="9">
    <source>
        <dbReference type="ARBA" id="ARBA00023054"/>
    </source>
</evidence>
<dbReference type="PROSITE" id="PS00675">
    <property type="entry name" value="SIGMA54_INTERACT_1"/>
    <property type="match status" value="1"/>
</dbReference>
<feature type="compositionally biased region" description="Basic and acidic residues" evidence="15">
    <location>
        <begin position="799"/>
        <end position="815"/>
    </location>
</feature>
<keyword evidence="11" id="KW-0505">Motor protein</keyword>
<feature type="region of interest" description="Disordered" evidence="15">
    <location>
        <begin position="3980"/>
        <end position="4002"/>
    </location>
</feature>
<feature type="region of interest" description="Disordered" evidence="15">
    <location>
        <begin position="4081"/>
        <end position="4110"/>
    </location>
</feature>
<dbReference type="InterPro" id="IPR041589">
    <property type="entry name" value="DNAH3_AAA_lid_1"/>
</dbReference>
<evidence type="ECO:0000256" key="14">
    <source>
        <dbReference type="SAM" id="Coils"/>
    </source>
</evidence>
<evidence type="ECO:0000256" key="10">
    <source>
        <dbReference type="ARBA" id="ARBA00023069"/>
    </source>
</evidence>
<dbReference type="InterPro" id="IPR013602">
    <property type="entry name" value="Dynein_heavy_linker"/>
</dbReference>
<dbReference type="InterPro" id="IPR003593">
    <property type="entry name" value="AAA+_ATPase"/>
</dbReference>
<evidence type="ECO:0000256" key="5">
    <source>
        <dbReference type="ARBA" id="ARBA00022737"/>
    </source>
</evidence>
<keyword evidence="3" id="KW-0963">Cytoplasm</keyword>
<dbReference type="InterPro" id="IPR043160">
    <property type="entry name" value="Dynein_C_barrel"/>
</dbReference>
<dbReference type="GO" id="GO:0045505">
    <property type="term" value="F:dynein intermediate chain binding"/>
    <property type="evidence" value="ECO:0007669"/>
    <property type="project" value="InterPro"/>
</dbReference>
<dbReference type="Pfam" id="PF18198">
    <property type="entry name" value="AAA_lid_11"/>
    <property type="match status" value="1"/>
</dbReference>
<dbReference type="InterPro" id="IPR043157">
    <property type="entry name" value="Dynein_AAA1S"/>
</dbReference>
<keyword evidence="6" id="KW-0547">Nucleotide-binding</keyword>
<dbReference type="Pfam" id="PF12774">
    <property type="entry name" value="AAA_6"/>
    <property type="match status" value="1"/>
</dbReference>
<evidence type="ECO:0000256" key="12">
    <source>
        <dbReference type="ARBA" id="ARBA00023212"/>
    </source>
</evidence>
<keyword evidence="17" id="KW-1185">Reference proteome</keyword>
<dbReference type="InterPro" id="IPR004273">
    <property type="entry name" value="Dynein_heavy_D6_P-loop"/>
</dbReference>
<dbReference type="FunFam" id="1.20.58.1120:FF:000007">
    <property type="entry name" value="Dynein heavy chain 4"/>
    <property type="match status" value="1"/>
</dbReference>
<accession>A0A9W2ZV39</accession>
<dbReference type="InterPro" id="IPR041466">
    <property type="entry name" value="Dynein_AAA5_ext"/>
</dbReference>
<keyword evidence="10" id="KW-0969">Cilium</keyword>
<dbReference type="InterPro" id="IPR035699">
    <property type="entry name" value="AAA_6"/>
</dbReference>
<keyword evidence="8" id="KW-0243">Dynein</keyword>
<keyword evidence="4" id="KW-0493">Microtubule</keyword>
<feature type="compositionally biased region" description="Basic and acidic residues" evidence="15">
    <location>
        <begin position="4081"/>
        <end position="4092"/>
    </location>
</feature>
<comment type="similarity">
    <text evidence="2">Belongs to the dynein heavy chain family.</text>
</comment>
<dbReference type="InterPro" id="IPR042228">
    <property type="entry name" value="Dynein_linker_3"/>
</dbReference>
<feature type="compositionally biased region" description="Polar residues" evidence="15">
    <location>
        <begin position="3980"/>
        <end position="3989"/>
    </location>
</feature>
<dbReference type="Gene3D" id="1.20.920.20">
    <property type="match status" value="1"/>
</dbReference>
<evidence type="ECO:0000256" key="8">
    <source>
        <dbReference type="ARBA" id="ARBA00023017"/>
    </source>
</evidence>
<dbReference type="FunFam" id="1.10.8.720:FF:000001">
    <property type="entry name" value="dynein heavy chain 7, axonemal"/>
    <property type="match status" value="1"/>
</dbReference>
<dbReference type="FunFam" id="1.20.920.20:FF:000001">
    <property type="entry name" value="dynein heavy chain 2, axonemal"/>
    <property type="match status" value="1"/>
</dbReference>
<evidence type="ECO:0000256" key="6">
    <source>
        <dbReference type="ARBA" id="ARBA00022741"/>
    </source>
</evidence>
<evidence type="ECO:0000256" key="7">
    <source>
        <dbReference type="ARBA" id="ARBA00022840"/>
    </source>
</evidence>
<dbReference type="Proteomes" id="UP001165740">
    <property type="component" value="Chromosome 3"/>
</dbReference>
<dbReference type="Gene3D" id="1.10.8.1220">
    <property type="match status" value="1"/>
</dbReference>
<dbReference type="Gene3D" id="1.10.8.720">
    <property type="entry name" value="Region D6 of dynein motor"/>
    <property type="match status" value="1"/>
</dbReference>
<feature type="compositionally biased region" description="Basic and acidic residues" evidence="15">
    <location>
        <begin position="838"/>
        <end position="847"/>
    </location>
</feature>
<dbReference type="GO" id="GO:0051959">
    <property type="term" value="F:dynein light intermediate chain binding"/>
    <property type="evidence" value="ECO:0007669"/>
    <property type="project" value="InterPro"/>
</dbReference>
<dbReference type="Gene3D" id="1.10.8.710">
    <property type="match status" value="1"/>
</dbReference>
<dbReference type="GO" id="GO:0007018">
    <property type="term" value="P:microtubule-based movement"/>
    <property type="evidence" value="ECO:0007669"/>
    <property type="project" value="InterPro"/>
</dbReference>
<organism evidence="17 18">
    <name type="scientific">Biomphalaria glabrata</name>
    <name type="common">Bloodfluke planorb</name>
    <name type="synonym">Freshwater snail</name>
    <dbReference type="NCBI Taxonomy" id="6526"/>
    <lineage>
        <taxon>Eukaryota</taxon>
        <taxon>Metazoa</taxon>
        <taxon>Spiralia</taxon>
        <taxon>Lophotrochozoa</taxon>
        <taxon>Mollusca</taxon>
        <taxon>Gastropoda</taxon>
        <taxon>Heterobranchia</taxon>
        <taxon>Euthyneura</taxon>
        <taxon>Panpulmonata</taxon>
        <taxon>Hygrophila</taxon>
        <taxon>Lymnaeoidea</taxon>
        <taxon>Planorbidae</taxon>
        <taxon>Biomphalaria</taxon>
    </lineage>
</organism>
<keyword evidence="12" id="KW-0206">Cytoskeleton</keyword>
<dbReference type="Pfam" id="PF18199">
    <property type="entry name" value="Dynein_C"/>
    <property type="match status" value="2"/>
</dbReference>
<sequence length="5008" mass="569546">MAEVAEENQNHDKSQYSESVVLNQDFADLNTLDQDFLSQSQVSNSQMNTRATSFMDAVEISPRSKNINLNDSRSMQAKLRDRLYDKPENSGVIQFVKLQSLKKNATPRSGSVVQPYSLQNKKNILEPLSTTIPKKMSPSSSDEKLSGETILKDKYLLLTRKRSKQLEPLDISPDLNSSISVQDITAKGDQSNNKVSKDSGIEIDKPSRSESKSPTRKLDPVNNVHKQQIEGSIEIKKNTENSSGITRAISLTPRTNRQKQVILYSPRQYNSDVPVERSKSASVAMRRSKDNYETNIKSLSTSHVSSKPDPNKVLTYLKTNKYDDSVPDVTDGFNKLIEMRRLLGWVTEIPRHGPGVKKKMESLKDFDDEEKNCANIVKEDTGKFYYCLPHNSSNLRARYDPYDLEVVSANTARSQRMYFTISASYVSMCYETDEKMNESNATPALWWIWERRLFKMIFHIPVFVKFRLWKAFKNWKKTILRQKNKGQKDKLCKSLFIANEVLQGCLIHVRSICESTKDVLKDGSSSSLISLIELDPGATLNLEEFELRQKNRCDRALLQLNRLREQIIEIVWEACATVAEMEGVAQGIRDDSGKKLNNKVNLTAYLDRGTTKNMLVKKLDQKKAKPLYAEIAEWRKILARLSCFLRCIDYLLQDLLRHLVFSAAQNLLDHMADSYKSYDLRDFEAVEEEESSIRSTSSRILSSRAYTPMTRFQHKVIEEPTAESPEAYIIPKYDFNKIEVVQGPPDIDEVLEEIRRRDIVEEVISPVFTVKLVLNVPTLTSNQSQDGTAKRNSKVKWSLKGEKTHEHKGITRENSTESDSETESDYESEESEIDEDDNVHNKTDAKLDPYAYPNKEKDTKTFVSLSPSSAEFNACIRSMICYFEDTVVKVTPMLREPKLAVFYSPPKHDLKLNCDEEEMEEKQEVMQEWPNLDLVLREDPAYQKILTGMFKYVEMEMQLLEQFISNYSGFCQMVDKSRKVNVEESIAKNPWTSEDFNHILGVHLEMIRRMNKMVTSRRVAMIQVEGVDFRDACLPYPQAVVDATNKCLPIIANKHNDDLMTIIKGASKRLDKTILTVEEFVEHLSFLGRMSTELPALDKEYDVVNKLFTVAKSYKVTIKAEEMALYQTLSPSFQHLKNTILYCEAKKDDNIRKFSSQLDSLIGNIKTSLMDLKIRVQDPELLHVDTHPLSALETTRLLQEEVHILSIKARSYASYQERFGSSLSKQRKSYYGELQGLERRSDNSIQEIQADLSEIERDLTLRTLLWQSLEEWAKLVEEWMETPFDSINVEGLQKNVNKFTQTLYMLEKGLPHNQVVPKLKEKVLDFKQGMPVIIALRNPSLKPRHWEEIQKVINKSISHDKNFTLGNLIEMNIFKHKDKIQEISTTASNEATLELMLHKVIDLWLSTDFRLVPHAGRDTLVIYGVEDIMAQLEESQVTVGTIRGSRYIGPIKAEVEEWERKLQVFSRTLDEWLTCQRNWLYLEQIFSTQDIQRQLPAEYKLFMTVDKAWKDIMRRTEDRPNALKSAITPGTLDTLQMCNANLEKVQRCLEDYLETKRFIFPRFYFLSNDELLDILAQSKDPNAVQPHLGKCFGNIKQLDIAFLPRQPPTVKSIISFEKETITMPRNVRVRGAVEQWLLTVEAGMFETVKKHLKIGLADWQMTNLKEWVLKHPGQVVLTVMQVMFNKDVTKSFDSHHTKSALKQTLDSIVELLNQLASFTYARLQGYQRLSIEALLTITVHNRDIVIEMLKNKVKRKEDFEWKRQLRYEWDETSNNCLVLQSNANFQYGYEYLGCSNRLVITPLTDRCYLTLTGALHLHLGGSPAGPAGTGKTETVKDLAKAMGKQCVVFNCSEGLDYKMLGKFFSGLAQSGSWCCFDEFNRIDVEVLSVVAMQIHTIKSAKDSQLPRFMFEGRDIKLNPTCGYFITMNPTYAGRVELPDNLKYLFRPVAMMVPDYTLIAEIILFSEGFTAAKSLSQKIVNLYQLASKQLSQQDHYDFGMRTIKSVLVMAGHGRRQVLLRDQANGEKITENEESYILIHSLRDANMPKFLAEDVPLFESILDDLFPGVTPPAQDTGVLEKSINMSIREMNLQLWPNQIEKVKQLYSQILVRQGVMLVGPTGGGKTSVRMILQKALILLPMLQPQASDPSTRDINTKRQSVFYASKGKKGHVETFTINPKCVTLGELYGETDPNTFEWSDGLIANATRRFSKELSLTSTTPVMDDEPKNSREASAGSASSSSNNKTHGASKSANAQKQPVIEEEMNDEDEGKEESYITDWRWLILDGPVDTLWVENLNTVLDDSKVLCLASGERISLTPGMRLLFEVDNLSRASPATVSRCAMVYMDPVDLGWRPYVKTWLNRLSRDFPESGKHFLQSLFESSIDKGLNFLHKYKEHQAIIAPDLSIIATLCHILAAYLEFMTSHGGFGTLDEKDRDSKLTVQGTDDDMTSRNSSSTTGSKMRNKLFKKHVKIIDDLEPKDLFEPTHSKGPDKKKFYLEQHPNQLTNLLGKLFVFAYTWSIGGVLKRREFMDEDDSSIRRSGTVVDKVDINNEFDNFARELFDVEPPLGVRLPAGNRSIYGYFVDLEGGGFVPWDVLIPSTKSLIERGAVITIGETLGVVSDKKKNELKEAEIIPTVDIVRFTFLTSLLLMNKHPVLLSGDSGVGKTAIISHLLKELEKDGGTSVDKSQTILGSVLQYSEKQSHLLDNLSNLSFQNETEDATIDILSGAKGRPVGVLSTMIQCSAQTTAKRIQAQILLKLIKKSRSSMGAPKGRRVIVFIDDLNMPAPEEYGAQPPLELLRQFLEMGGFYDTKKMVWKDILDVNVVAACGPPGGGRNPTTPRLLKHFSLFTLPQPSTKSLQHIYQVQLGRFLQEGEFMPEVMDSLFSIVSASIAVYYNMCAVMLPTPTKSHYTFNIRDLSKVIQGMLQSHSSVIMGKENCAQLFAHEATRVFHDRLTNPMDRETFFQILADNLHDYFKMRWTAEKLMEDSVLFGDFFDMAEHGSLHRVYRPLADKNKLVRVLEEYHMRMNMGEFTDQLVFFKDAVEHVVRAARVFRQPGGHLLLVGIDGTGKSTLVHLASYIANCEIFRLKLHNQYGMTEFHDDLKSLFMKAGVKGVPSVFLLTDADIVKESFLEDINSILNSGEVPDLFDNEEMDGITMELKSAATEAGIPDTRASVYSYFTQQIRKKLHVVLTMSPAGEKFRQRCRMNPALINCCTIDWFDEWSDEAMLSVAKVFFANTEFIVDEIHYDIIELKEKVAHICVGIHKTISEMSGRYWEEARRRYYSTPSSYMELIKLYSRMLKENKDEFMNNKGRLQTGLQTLTNAYAMAGSMQEELVSLGPIIEAKAKDTDILLQQLEEDRQAAKEVEEIVSQEESIMAKEMKIVQDYADECETDLASVLPVLRDAVASLETLDKASISEIRVYARPPQLVSTVISAVCVLFQKKTDWATGKLFLGDPQFLKLLLTYDRNNQPEKVFAKLKKYTKDPNFNPEAVGKVSLACKCICRWVLAIDNYNTVYKMVKPKQRRVQDAREALQLAQESLAKKQNSLKKIQAHLQMIQQQYQESVDQREALKERRRVTGIRLERASILISALADEEVRWAQSVKLLDIKLEGIIGDTLVSAAAVAYLGPFTAHYRNILVENWIRMCVEKDVPISKDFDIIKCMMDANQVMKWHNNGLPRDKLSTENATFVSRARKWPLFIDPQGQASRWIREMEKGRLKVVTGSEVNLMRTIETAIKVGDPVLIVDVGEELDPALRPVLLQETYHKGSQIVIKIGDVEIEYNENFRLYLATSLANPHYLPGIYLQVNVINFTVTFDGLQEQLLSVVVKQERPLLEKQRTQLLESIANDKQTLRDLEDKSLSMLHSTEGHLLDDQDLVQTLQDSKTKSQEIYLRVAESEETEKNLNIARKRYLPVATRGSVIYFVIAELANIDVMYQYSLTWFQSMFSTCITESIQESRTTFSHQTFASGVLRPSSAKSIKSMHNSESQEGDLDDQSDPDSSASLMEHLTNMIERLTYNIYRIVSVGLFSNHQLTFSFMLCSSIMRANTKTENTSLRIEGIQDNEWYLFLHGNVAAALKSQDREDKKESSDLSKSLDLGENTEEKADTKELKPTSAYKKIIPSWISESVWRQCQFLEATLENFSQLCLSLTDNDQQWELFRNAENVFELVREPFVSVSVLEKPGTVFEWQKLTKFQCLILIKTLRLDILPASLSLFIKDQLGSTYVATGTFDLRDVYNESMAKSPMIFILSPGCDPSSQLLRFAKELRGSILHLDMISLGRGQGPKAEELISKAQILKGRWVFLQNCHLAASWMPRLQSIVERFNQGNDENLDPQFRLWLSSRPDPSFPVSILQYGLKMTVEAPQGLKANLLRTFGSSGAGVVSENMYDKGSTKLAWRPLLFGLCLFNSVIHERKKYGTLGWNIPYEFNDSDLEVSILKLQMLLEEQDDIPWAALNYLTGEVTYGGRVTDDWDRRCLIYLLNKFYNRSLFLPGYSYDSANMYHPMPEDTKFASVFSFIEELPSYDRPDLFGMTDNAEKSCKEFQANSIIKTIISVQPRRATSITGSQKSNDTAVLDLAEEISQRLPLCIEDTSRTPNSVLMEPQRSLISILQRDVDTKGLDKEKFKILESLTAKLAGNSALLTILRQEIDRFNHLLSVIQISLTQLTLAIKGEIVMSEQLEDAYDALLTQRIPSQWKNAAYESAKSLSSWVTDLHKRVLFFAGWAKLLSSTIEKKFKQTIRSAKDTSVEVEVPAVTEPNYFWLSAFFFPQGFLTAILQNHARKLGISVDSLSFGFEILKYLAEEDNSMTSSDKELMLVMSPPENGVLISGLFLDGARWDTKSHTLQDCNSNTRFFPLPLIHFEPKELQNTEVTVSPSLVYDTEVTKSPNLDAEVNTSSNTGQDTEVIRSSNSGQEAARSSSLILEAEVIKSLNLVEKTDQSPPTPAPEIQSSQFSYECPLYRTSARAGTLSSTGHSTNFVTSITLPSEQSSDFWTLRGVAILCQLDD</sequence>
<dbReference type="InterPro" id="IPR041658">
    <property type="entry name" value="AAA_lid_11"/>
</dbReference>
<dbReference type="InterPro" id="IPR042222">
    <property type="entry name" value="Dynein_2_N"/>
</dbReference>
<feature type="domain" description="AAA+ ATPase" evidence="16">
    <location>
        <begin position="3056"/>
        <end position="3211"/>
    </location>
</feature>
<dbReference type="Gene3D" id="3.40.50.300">
    <property type="entry name" value="P-loop containing nucleotide triphosphate hydrolases"/>
    <property type="match status" value="6"/>
</dbReference>
<dbReference type="FunFam" id="1.10.287.2620:FF:000001">
    <property type="entry name" value="Cytoplasmic dynein heavy chain 1"/>
    <property type="match status" value="1"/>
</dbReference>
<dbReference type="Gene3D" id="1.20.1270.280">
    <property type="match status" value="1"/>
</dbReference>
<feature type="domain" description="AAA+ ATPase" evidence="16">
    <location>
        <begin position="1819"/>
        <end position="1956"/>
    </location>
</feature>
<dbReference type="FunFam" id="3.40.50.300:FF:000049">
    <property type="entry name" value="Dynein, axonemal, heavy chain 5"/>
    <property type="match status" value="1"/>
</dbReference>
<dbReference type="FunFam" id="3.20.180.20:FF:000003">
    <property type="entry name" value="Dynein heavy chain 12, axonemal"/>
    <property type="match status" value="1"/>
</dbReference>
<evidence type="ECO:0000256" key="3">
    <source>
        <dbReference type="ARBA" id="ARBA00022490"/>
    </source>
</evidence>
<reference evidence="18" key="1">
    <citation type="submission" date="2025-08" db="UniProtKB">
        <authorList>
            <consortium name="RefSeq"/>
        </authorList>
    </citation>
    <scope>IDENTIFICATION</scope>
</reference>
<dbReference type="InterPro" id="IPR024743">
    <property type="entry name" value="Dynein_HC_stalk"/>
</dbReference>
<feature type="domain" description="AAA+ ATPase" evidence="16">
    <location>
        <begin position="2650"/>
        <end position="2858"/>
    </location>
</feature>
<dbReference type="FunFam" id="3.40.50.300:FF:000063">
    <property type="entry name" value="dynein heavy chain 6, axonemal"/>
    <property type="match status" value="1"/>
</dbReference>
<gene>
    <name evidence="18" type="primary">LOC106056933</name>
</gene>
<dbReference type="GO" id="GO:0005524">
    <property type="term" value="F:ATP binding"/>
    <property type="evidence" value="ECO:0007669"/>
    <property type="project" value="UniProtKB-KW"/>
</dbReference>
<feature type="compositionally biased region" description="Polar residues" evidence="15">
    <location>
        <begin position="185"/>
        <end position="194"/>
    </location>
</feature>
<dbReference type="OrthoDB" id="424310at2759"/>
<dbReference type="InterPro" id="IPR042219">
    <property type="entry name" value="AAA_lid_11_sf"/>
</dbReference>
<dbReference type="GO" id="GO:0030286">
    <property type="term" value="C:dynein complex"/>
    <property type="evidence" value="ECO:0007669"/>
    <property type="project" value="UniProtKB-KW"/>
</dbReference>
<feature type="region of interest" description="Disordered" evidence="15">
    <location>
        <begin position="2439"/>
        <end position="2458"/>
    </location>
</feature>
<feature type="region of interest" description="Disordered" evidence="15">
    <location>
        <begin position="2215"/>
        <end position="2270"/>
    </location>
</feature>
<dbReference type="OMA" id="PHLMKCF"/>
<dbReference type="InterPro" id="IPR026983">
    <property type="entry name" value="DHC"/>
</dbReference>
<feature type="region of interest" description="Disordered" evidence="15">
    <location>
        <begin position="4891"/>
        <end position="4915"/>
    </location>
</feature>
<dbReference type="Gene3D" id="1.20.58.1120">
    <property type="match status" value="1"/>
</dbReference>
<dbReference type="InterPro" id="IPR035706">
    <property type="entry name" value="AAA_9"/>
</dbReference>
<keyword evidence="13" id="KW-0966">Cell projection</keyword>
<dbReference type="Pfam" id="PF12781">
    <property type="entry name" value="AAA_9"/>
    <property type="match status" value="1"/>
</dbReference>
<dbReference type="FunFam" id="3.40.50.300:FF:001810">
    <property type="entry name" value="Cytoplasmic dynein 2 heavy chain 1"/>
    <property type="match status" value="1"/>
</dbReference>
<dbReference type="Pfam" id="PF08393">
    <property type="entry name" value="DHC_N2"/>
    <property type="match status" value="1"/>
</dbReference>
<dbReference type="Gene3D" id="1.20.140.100">
    <property type="entry name" value="Dynein heavy chain, N-terminal domain 2"/>
    <property type="match status" value="1"/>
</dbReference>
<feature type="coiled-coil region" evidence="14">
    <location>
        <begin position="3528"/>
        <end position="3576"/>
    </location>
</feature>
<dbReference type="PANTHER" id="PTHR22878">
    <property type="entry name" value="DYNEIN HEAVY CHAIN 6, AXONEMAL-LIKE-RELATED"/>
    <property type="match status" value="1"/>
</dbReference>
<evidence type="ECO:0000256" key="15">
    <source>
        <dbReference type="SAM" id="MobiDB-lite"/>
    </source>
</evidence>
<feature type="compositionally biased region" description="Acidic residues" evidence="15">
    <location>
        <begin position="816"/>
        <end position="837"/>
    </location>
</feature>
<feature type="coiled-coil region" evidence="14">
    <location>
        <begin position="3347"/>
        <end position="3374"/>
    </location>
</feature>
<dbReference type="Pfam" id="PF12780">
    <property type="entry name" value="AAA_8"/>
    <property type="match status" value="1"/>
</dbReference>